<feature type="compositionally biased region" description="Polar residues" evidence="2">
    <location>
        <begin position="340"/>
        <end position="355"/>
    </location>
</feature>
<organism evidence="3">
    <name type="scientific">invertebrate metagenome</name>
    <dbReference type="NCBI Taxonomy" id="1711999"/>
    <lineage>
        <taxon>unclassified sequences</taxon>
        <taxon>metagenomes</taxon>
        <taxon>organismal metagenomes</taxon>
    </lineage>
</organism>
<feature type="compositionally biased region" description="Basic residues" evidence="2">
    <location>
        <begin position="388"/>
        <end position="397"/>
    </location>
</feature>
<feature type="compositionally biased region" description="Polar residues" evidence="2">
    <location>
        <begin position="1"/>
        <end position="16"/>
    </location>
</feature>
<feature type="region of interest" description="Disordered" evidence="2">
    <location>
        <begin position="1"/>
        <end position="63"/>
    </location>
</feature>
<feature type="coiled-coil region" evidence="1">
    <location>
        <begin position="599"/>
        <end position="626"/>
    </location>
</feature>
<feature type="compositionally biased region" description="Polar residues" evidence="2">
    <location>
        <begin position="232"/>
        <end position="241"/>
    </location>
</feature>
<dbReference type="AlphaFoldDB" id="A0A2H9TCK0"/>
<feature type="compositionally biased region" description="Polar residues" evidence="2">
    <location>
        <begin position="522"/>
        <end position="533"/>
    </location>
</feature>
<reference evidence="3" key="1">
    <citation type="journal article" date="2017" name="Appl. Environ. Microbiol.">
        <title>Molecular characterization of an Endozoicomonas-like organism causing infection in king scallop Pecten maximus L.</title>
        <authorList>
            <person name="Cano I."/>
            <person name="van Aerle R."/>
            <person name="Ross S."/>
            <person name="Verner-Jeffreys D.W."/>
            <person name="Paley R.K."/>
            <person name="Rimmer G."/>
            <person name="Ryder D."/>
            <person name="Hooper P."/>
            <person name="Stone D."/>
            <person name="Feist S.W."/>
        </authorList>
    </citation>
    <scope>NUCLEOTIDE SEQUENCE</scope>
</reference>
<feature type="compositionally biased region" description="Basic and acidic residues" evidence="2">
    <location>
        <begin position="52"/>
        <end position="63"/>
    </location>
</feature>
<feature type="compositionally biased region" description="Basic residues" evidence="2">
    <location>
        <begin position="511"/>
        <end position="520"/>
    </location>
</feature>
<proteinExistence type="predicted"/>
<sequence>MGIERNNGSISHQTLPAASADHAETHQENQDDRRSSPVKKMDVKSQLPADNPMHESSKSISERFSKSIASLNNVEENLNEADQQLKSLRANLQEEKEKLDLAAPSQSLHLIQSDPRFALLNQRLEELSKLYESQPDTPSSYQSHSKLLSIAQQLLSITSLDTIDDLMSQVKELESAYQTQATQPDALDAAELLDIDAMRDSLLPDEKDSDIAETEAFLRSAFQSENQRKANEPSNSQTKPSLLSRIPKRKKTVNSTGFNELLGKIAYHDTLWKKLEETAKLTGHIHNSVGDVISSAREITSRLSSTCHRAKDSEEKLDKFKDQFREDIMMLGMLEEQYDNLSGMDSSSNKDTQQVKPDAQRHKKSPASQHAARQHTRSDTTVSGIIKKTNKATVKKKVSFDANTNKSEESQNHADRHPVKVSGIPDKSRQKSTKLRSIPSGMTQKSDKTPSEKTNILNKQIAKGRHTTVTPKEASKPKTQQPPKHTAPDTIKRPSATSKTTKKPAAETRTKKPSVSHKRIGNPQQNSDNKLTLTSIKREIVKLQKRISKPAKTLGDRLSSDKRLGKKVPESLRILKTKMNTINSLHHALVELHNDASHKKETVKMNEQLKKKIESFETSIKEYNEYAKDKGYKNYIIS</sequence>
<accession>A0A2H9TCK0</accession>
<comment type="caution">
    <text evidence="3">The sequence shown here is derived from an EMBL/GenBank/DDBJ whole genome shotgun (WGS) entry which is preliminary data.</text>
</comment>
<dbReference type="EMBL" id="NSIT01000004">
    <property type="protein sequence ID" value="PJE80828.1"/>
    <property type="molecule type" value="Genomic_DNA"/>
</dbReference>
<keyword evidence="1" id="KW-0175">Coiled coil</keyword>
<evidence type="ECO:0000256" key="2">
    <source>
        <dbReference type="SAM" id="MobiDB-lite"/>
    </source>
</evidence>
<feature type="region of interest" description="Disordered" evidence="2">
    <location>
        <begin position="224"/>
        <end position="249"/>
    </location>
</feature>
<feature type="compositionally biased region" description="Basic and acidic residues" evidence="2">
    <location>
        <begin position="21"/>
        <end position="43"/>
    </location>
</feature>
<evidence type="ECO:0000313" key="3">
    <source>
        <dbReference type="EMBL" id="PJE80828.1"/>
    </source>
</evidence>
<name>A0A2H9TCK0_9ZZZZ</name>
<feature type="region of interest" description="Disordered" evidence="2">
    <location>
        <begin position="340"/>
        <end position="533"/>
    </location>
</feature>
<protein>
    <submittedName>
        <fullName evidence="3">Uncharacterized protein</fullName>
    </submittedName>
</protein>
<feature type="coiled-coil region" evidence="1">
    <location>
        <begin position="71"/>
        <end position="102"/>
    </location>
</feature>
<gene>
    <name evidence="3" type="ORF">CI610_00171</name>
</gene>
<evidence type="ECO:0000256" key="1">
    <source>
        <dbReference type="SAM" id="Coils"/>
    </source>
</evidence>
<feature type="compositionally biased region" description="Basic and acidic residues" evidence="2">
    <location>
        <begin position="406"/>
        <end position="418"/>
    </location>
</feature>